<evidence type="ECO:0000256" key="1">
    <source>
        <dbReference type="SAM" id="MobiDB-lite"/>
    </source>
</evidence>
<feature type="compositionally biased region" description="Basic residues" evidence="1">
    <location>
        <begin position="346"/>
        <end position="357"/>
    </location>
</feature>
<feature type="region of interest" description="Disordered" evidence="1">
    <location>
        <begin position="332"/>
        <end position="357"/>
    </location>
</feature>
<proteinExistence type="predicted"/>
<feature type="compositionally biased region" description="Basic and acidic residues" evidence="1">
    <location>
        <begin position="191"/>
        <end position="203"/>
    </location>
</feature>
<organism evidence="2 3">
    <name type="scientific">Gekko japonicus</name>
    <name type="common">Schlegel's Japanese gecko</name>
    <dbReference type="NCBI Taxonomy" id="146911"/>
    <lineage>
        <taxon>Eukaryota</taxon>
        <taxon>Metazoa</taxon>
        <taxon>Chordata</taxon>
        <taxon>Craniata</taxon>
        <taxon>Vertebrata</taxon>
        <taxon>Euteleostomi</taxon>
        <taxon>Lepidosauria</taxon>
        <taxon>Squamata</taxon>
        <taxon>Bifurcata</taxon>
        <taxon>Gekkota</taxon>
        <taxon>Gekkonidae</taxon>
        <taxon>Gekkoninae</taxon>
        <taxon>Gekko</taxon>
    </lineage>
</organism>
<evidence type="ECO:0000313" key="3">
    <source>
        <dbReference type="RefSeq" id="XP_015281805.1"/>
    </source>
</evidence>
<feature type="compositionally biased region" description="Basic and acidic residues" evidence="1">
    <location>
        <begin position="155"/>
        <end position="165"/>
    </location>
</feature>
<reference evidence="3" key="1">
    <citation type="submission" date="2025-08" db="UniProtKB">
        <authorList>
            <consortium name="RefSeq"/>
        </authorList>
    </citation>
    <scope>IDENTIFICATION</scope>
</reference>
<dbReference type="Proteomes" id="UP000694871">
    <property type="component" value="Unplaced"/>
</dbReference>
<feature type="region of interest" description="Disordered" evidence="1">
    <location>
        <begin position="137"/>
        <end position="227"/>
    </location>
</feature>
<evidence type="ECO:0000313" key="2">
    <source>
        <dbReference type="Proteomes" id="UP000694871"/>
    </source>
</evidence>
<name>A0ABM1L768_GEKJA</name>
<gene>
    <name evidence="3" type="primary">DLC1</name>
</gene>
<sequence length="357" mass="39129">MSLAIRKRSWEEHVTQWMGLPFGSIDSNILCRHGLVADNLPASMENDGVRSSGQKETSASLPDCCHGGELVGFPLKLLGNVSKEVDENDNHQEEEDLLSLEASTETLVSVSVGGDGEDGGGEGEFSLERANHHSAQVEEELSDGSSRVETAQPFRDTEAENELDHAYLSSRKANEPQYDTVPQMVTVETSPCDRRGESLELYRDSSSSENDLGENSSQSQEHIVSEEQDQYNRAALATDSNDYLLPLPGSPLLPEDNDLDGFADSQDKLVTSVPLVEGGTDLKNSMATREATDSQVILRKRKEAREGRDQSRLDSMVLLILKLDQLDQDIENALSSGSSPSSTPTHPRRHIHILSLK</sequence>
<dbReference type="RefSeq" id="XP_015281805.1">
    <property type="nucleotide sequence ID" value="XM_015426319.1"/>
</dbReference>
<protein>
    <submittedName>
        <fullName evidence="3">Rho GTPase-activating protein 7</fullName>
    </submittedName>
</protein>
<feature type="compositionally biased region" description="Polar residues" evidence="1">
    <location>
        <begin position="204"/>
        <end position="222"/>
    </location>
</feature>
<feature type="compositionally biased region" description="Low complexity" evidence="1">
    <location>
        <begin position="335"/>
        <end position="345"/>
    </location>
</feature>
<accession>A0ABM1L768</accession>
<keyword evidence="2" id="KW-1185">Reference proteome</keyword>
<dbReference type="GeneID" id="107123137"/>